<feature type="region of interest" description="Disordered" evidence="2">
    <location>
        <begin position="468"/>
        <end position="506"/>
    </location>
</feature>
<evidence type="ECO:0000256" key="1">
    <source>
        <dbReference type="ARBA" id="ARBA00022801"/>
    </source>
</evidence>
<dbReference type="Gene3D" id="2.60.120.260">
    <property type="entry name" value="Galactose-binding domain-like"/>
    <property type="match status" value="1"/>
</dbReference>
<dbReference type="KEGG" id="kphy:AOZ06_17505"/>
<dbReference type="STRING" id="860235.AOZ06_17505"/>
<dbReference type="EMBL" id="CP012752">
    <property type="protein sequence ID" value="ALG08471.1"/>
    <property type="molecule type" value="Genomic_DNA"/>
</dbReference>
<dbReference type="RefSeq" id="WP_054290378.1">
    <property type="nucleotide sequence ID" value="NZ_CP012752.1"/>
</dbReference>
<dbReference type="InterPro" id="IPR008979">
    <property type="entry name" value="Galactose-bd-like_sf"/>
</dbReference>
<accession>A0A0N7F3F3</accession>
<protein>
    <submittedName>
        <fullName evidence="4">Peptidase S15</fullName>
    </submittedName>
</protein>
<dbReference type="Gene3D" id="1.10.3020.20">
    <property type="match status" value="1"/>
</dbReference>
<dbReference type="Proteomes" id="UP000063699">
    <property type="component" value="Chromosome"/>
</dbReference>
<evidence type="ECO:0000313" key="5">
    <source>
        <dbReference type="Proteomes" id="UP000063699"/>
    </source>
</evidence>
<evidence type="ECO:0000259" key="3">
    <source>
        <dbReference type="SMART" id="SM00939"/>
    </source>
</evidence>
<name>A0A0N7F3F3_9PSEU</name>
<dbReference type="InterPro" id="IPR013736">
    <property type="entry name" value="Xaa-Pro_dipept_C"/>
</dbReference>
<proteinExistence type="predicted"/>
<dbReference type="InterPro" id="IPR000383">
    <property type="entry name" value="Xaa-Pro-like_dom"/>
</dbReference>
<evidence type="ECO:0000256" key="2">
    <source>
        <dbReference type="SAM" id="MobiDB-lite"/>
    </source>
</evidence>
<dbReference type="PANTHER" id="PTHR43056:SF10">
    <property type="entry name" value="COCE_NOND FAMILY, PUTATIVE (AFU_ORTHOLOGUE AFUA_7G00600)-RELATED"/>
    <property type="match status" value="1"/>
</dbReference>
<sequence length="506" mass="57247">MRIDRDISVLTRDGTSIVLDVFRPDGDEAVPVIASMSPYGKDVHWPDRFPMYELVDQGPHMVWETPNPEWWTARGYAVVRADSRGSGKSSGRLDVFSRSDAEDFYDVIEWCGVQPWSTGKVASSGISWYAMMGWHVAALQPPHLAAVVAWEGCTDFYRDWGRQGGIYTNATERWWTGQIVPQLNGDDHAHMSRELKDRELLDDWYRERIVDLSRVRVPVLSAGNWGSVHLHLRGNVEGWRAAASEHKWLVVHVGSHIDPYYADWAKDLQLRFLRRFLHGDATAMDGVPPVRLAIRRGHDVEWRDESDWPLPRTQWRALYLTRQHTLSWEAPADARVPYPATFDFTASERLELTGPLALRLWVSHVAADLDVFVQLEQYDVDGSRIPAIGPAGTATPVPMGVGWLRASHRELDPERTLPYRPWHSHDEYQPLEPGVATLLEVEIWPTSITLEPGQRLQLRVQADDENMGLLAHNDPGDRKSGHGATIHVGGDHASHLHVPAIPPGRP</sequence>
<dbReference type="AlphaFoldDB" id="A0A0N7F3F3"/>
<dbReference type="Pfam" id="PF08530">
    <property type="entry name" value="PepX_C"/>
    <property type="match status" value="1"/>
</dbReference>
<dbReference type="Pfam" id="PF02129">
    <property type="entry name" value="Peptidase_S15"/>
    <property type="match status" value="1"/>
</dbReference>
<dbReference type="InterPro" id="IPR050585">
    <property type="entry name" value="Xaa-Pro_dipeptidyl-ppase/CocE"/>
</dbReference>
<feature type="domain" description="Xaa-Pro dipeptidyl-peptidase C-terminal" evidence="3">
    <location>
        <begin position="270"/>
        <end position="497"/>
    </location>
</feature>
<dbReference type="OrthoDB" id="5240615at2"/>
<dbReference type="PANTHER" id="PTHR43056">
    <property type="entry name" value="PEPTIDASE S9 PROLYL OLIGOPEPTIDASE"/>
    <property type="match status" value="1"/>
</dbReference>
<dbReference type="InterPro" id="IPR005674">
    <property type="entry name" value="CocE/Ser_esterase"/>
</dbReference>
<dbReference type="SUPFAM" id="SSF53474">
    <property type="entry name" value="alpha/beta-Hydrolases"/>
    <property type="match status" value="1"/>
</dbReference>
<dbReference type="NCBIfam" id="TIGR00976">
    <property type="entry name" value="CocE_NonD"/>
    <property type="match status" value="1"/>
</dbReference>
<evidence type="ECO:0000313" key="4">
    <source>
        <dbReference type="EMBL" id="ALG08471.1"/>
    </source>
</evidence>
<keyword evidence="5" id="KW-1185">Reference proteome</keyword>
<dbReference type="SMART" id="SM00939">
    <property type="entry name" value="PepX_C"/>
    <property type="match status" value="1"/>
</dbReference>
<dbReference type="GO" id="GO:0008239">
    <property type="term" value="F:dipeptidyl-peptidase activity"/>
    <property type="evidence" value="ECO:0007669"/>
    <property type="project" value="InterPro"/>
</dbReference>
<dbReference type="Gene3D" id="3.40.50.1820">
    <property type="entry name" value="alpha/beta hydrolase"/>
    <property type="match status" value="1"/>
</dbReference>
<gene>
    <name evidence="4" type="ORF">AOZ06_17505</name>
</gene>
<reference evidence="4 5" key="1">
    <citation type="submission" date="2015-07" db="EMBL/GenBank/DDBJ databases">
        <title>Genome sequencing of Kibdelosporangium phytohabitans.</title>
        <authorList>
            <person name="Qin S."/>
            <person name="Xing K."/>
        </authorList>
    </citation>
    <scope>NUCLEOTIDE SEQUENCE [LARGE SCALE GENOMIC DNA]</scope>
    <source>
        <strain evidence="4 5">KLBMP1111</strain>
    </source>
</reference>
<dbReference type="InterPro" id="IPR029058">
    <property type="entry name" value="AB_hydrolase_fold"/>
</dbReference>
<keyword evidence="1" id="KW-0378">Hydrolase</keyword>
<organism evidence="4 5">
    <name type="scientific">Kibdelosporangium phytohabitans</name>
    <dbReference type="NCBI Taxonomy" id="860235"/>
    <lineage>
        <taxon>Bacteria</taxon>
        <taxon>Bacillati</taxon>
        <taxon>Actinomycetota</taxon>
        <taxon>Actinomycetes</taxon>
        <taxon>Pseudonocardiales</taxon>
        <taxon>Pseudonocardiaceae</taxon>
        <taxon>Kibdelosporangium</taxon>
    </lineage>
</organism>
<dbReference type="SUPFAM" id="SSF49785">
    <property type="entry name" value="Galactose-binding domain-like"/>
    <property type="match status" value="1"/>
</dbReference>